<comment type="caution">
    <text evidence="2">The sequence shown here is derived from an EMBL/GenBank/DDBJ whole genome shotgun (WGS) entry which is preliminary data.</text>
</comment>
<keyword evidence="1" id="KW-1133">Transmembrane helix</keyword>
<dbReference type="Proteomes" id="UP000276133">
    <property type="component" value="Unassembled WGS sequence"/>
</dbReference>
<keyword evidence="3" id="KW-1185">Reference proteome</keyword>
<reference evidence="2 3" key="1">
    <citation type="journal article" date="2018" name="Sci. Rep.">
        <title>Genomic signatures of local adaptation to the degree of environmental predictability in rotifers.</title>
        <authorList>
            <person name="Franch-Gras L."/>
            <person name="Hahn C."/>
            <person name="Garcia-Roger E.M."/>
            <person name="Carmona M.J."/>
            <person name="Serra M."/>
            <person name="Gomez A."/>
        </authorList>
    </citation>
    <scope>NUCLEOTIDE SEQUENCE [LARGE SCALE GENOMIC DNA]</scope>
    <source>
        <strain evidence="2">HYR1</strain>
    </source>
</reference>
<evidence type="ECO:0000313" key="2">
    <source>
        <dbReference type="EMBL" id="RNA33342.1"/>
    </source>
</evidence>
<protein>
    <submittedName>
        <fullName evidence="2">Uncharacterized protein</fullName>
    </submittedName>
</protein>
<dbReference type="AlphaFoldDB" id="A0A3M7SC38"/>
<name>A0A3M7SC38_BRAPC</name>
<sequence length="81" mass="9355">MNEASGFSGVFKGEFERGGDFYINGNRQRILIFWNILFSVYVSAPFAFSVKTPLNPEAPFIYPFPFPFLFFFSKTEALNKH</sequence>
<evidence type="ECO:0000313" key="3">
    <source>
        <dbReference type="Proteomes" id="UP000276133"/>
    </source>
</evidence>
<proteinExistence type="predicted"/>
<accession>A0A3M7SC38</accession>
<evidence type="ECO:0000256" key="1">
    <source>
        <dbReference type="SAM" id="Phobius"/>
    </source>
</evidence>
<dbReference type="EMBL" id="REGN01001651">
    <property type="protein sequence ID" value="RNA33342.1"/>
    <property type="molecule type" value="Genomic_DNA"/>
</dbReference>
<keyword evidence="1" id="KW-0472">Membrane</keyword>
<organism evidence="2 3">
    <name type="scientific">Brachionus plicatilis</name>
    <name type="common">Marine rotifer</name>
    <name type="synonym">Brachionus muelleri</name>
    <dbReference type="NCBI Taxonomy" id="10195"/>
    <lineage>
        <taxon>Eukaryota</taxon>
        <taxon>Metazoa</taxon>
        <taxon>Spiralia</taxon>
        <taxon>Gnathifera</taxon>
        <taxon>Rotifera</taxon>
        <taxon>Eurotatoria</taxon>
        <taxon>Monogononta</taxon>
        <taxon>Pseudotrocha</taxon>
        <taxon>Ploima</taxon>
        <taxon>Brachionidae</taxon>
        <taxon>Brachionus</taxon>
    </lineage>
</organism>
<feature type="transmembrane region" description="Helical" evidence="1">
    <location>
        <begin position="30"/>
        <end position="48"/>
    </location>
</feature>
<keyword evidence="1" id="KW-0812">Transmembrane</keyword>
<gene>
    <name evidence="2" type="ORF">BpHYR1_008787</name>
</gene>